<keyword evidence="6 8" id="KW-1133">Transmembrane helix</keyword>
<evidence type="ECO:0000256" key="7">
    <source>
        <dbReference type="ARBA" id="ARBA00023136"/>
    </source>
</evidence>
<evidence type="ECO:0000259" key="9">
    <source>
        <dbReference type="PROSITE" id="PS50850"/>
    </source>
</evidence>
<evidence type="ECO:0000256" key="2">
    <source>
        <dbReference type="ARBA" id="ARBA00006236"/>
    </source>
</evidence>
<dbReference type="PROSITE" id="PS00216">
    <property type="entry name" value="SUGAR_TRANSPORT_1"/>
    <property type="match status" value="1"/>
</dbReference>
<organism evidence="10 11">
    <name type="scientific">Leucobacter allii</name>
    <dbReference type="NCBI Taxonomy" id="2932247"/>
    <lineage>
        <taxon>Bacteria</taxon>
        <taxon>Bacillati</taxon>
        <taxon>Actinomycetota</taxon>
        <taxon>Actinomycetes</taxon>
        <taxon>Micrococcales</taxon>
        <taxon>Microbacteriaceae</taxon>
        <taxon>Leucobacter</taxon>
    </lineage>
</organism>
<dbReference type="PANTHER" id="PTHR23502:SF132">
    <property type="entry name" value="POLYAMINE TRANSPORTER 2-RELATED"/>
    <property type="match status" value="1"/>
</dbReference>
<dbReference type="InterPro" id="IPR036259">
    <property type="entry name" value="MFS_trans_sf"/>
</dbReference>
<accession>A0ABY4FHP0</accession>
<keyword evidence="11" id="KW-1185">Reference proteome</keyword>
<keyword evidence="7 8" id="KW-0472">Membrane</keyword>
<feature type="domain" description="Major facilitator superfamily (MFS) profile" evidence="9">
    <location>
        <begin position="11"/>
        <end position="395"/>
    </location>
</feature>
<feature type="transmembrane region" description="Helical" evidence="8">
    <location>
        <begin position="308"/>
        <end position="333"/>
    </location>
</feature>
<name>A0ABY4FHP0_9MICO</name>
<dbReference type="Gene3D" id="1.20.1720.10">
    <property type="entry name" value="Multidrug resistance protein D"/>
    <property type="match status" value="1"/>
</dbReference>
<feature type="transmembrane region" description="Helical" evidence="8">
    <location>
        <begin position="249"/>
        <end position="269"/>
    </location>
</feature>
<reference evidence="10 11" key="1">
    <citation type="submission" date="2022-04" db="EMBL/GenBank/DDBJ databases">
        <title>Leucobacter sp. isolated from rhizosphere of garlic.</title>
        <authorList>
            <person name="Won M."/>
            <person name="Lee C.-M."/>
            <person name="Woen H.-Y."/>
            <person name="Kwon S.-W."/>
        </authorList>
    </citation>
    <scope>NUCLEOTIDE SEQUENCE [LARGE SCALE GENOMIC DNA]</scope>
    <source>
        <strain evidence="10 11">H21R-40</strain>
    </source>
</reference>
<dbReference type="NCBIfam" id="TIGR00710">
    <property type="entry name" value="efflux_Bcr_CflA"/>
    <property type="match status" value="1"/>
</dbReference>
<feature type="transmembrane region" description="Helical" evidence="8">
    <location>
        <begin position="100"/>
        <end position="123"/>
    </location>
</feature>
<dbReference type="EMBL" id="CP095045">
    <property type="protein sequence ID" value="UOQ56196.1"/>
    <property type="molecule type" value="Genomic_DNA"/>
</dbReference>
<dbReference type="Proteomes" id="UP000831786">
    <property type="component" value="Chromosome"/>
</dbReference>
<comment type="subcellular location">
    <subcellularLocation>
        <location evidence="1">Cell membrane</location>
        <topology evidence="1">Multi-pass membrane protein</topology>
    </subcellularLocation>
</comment>
<sequence length="395" mass="39235">MTESRRLAPGLLVVLSFLAAVGPLATDMYLASFTDIAAELQAPPSSVQLTLTAFLVGMGAGQLLLGPLSDQLGRRPVLVAALAVFAAASIALVWSPNIGVFIALRLVQGLSGAAGVVVSRAIAVDLATGDAAIRAISLIAMFTGLGPLLAPPLGGAILVLGDWRAVLGALAILATAMFLLALLRVPESLPRAQRSAAGIATALRSIRALLGDAGFVTLSCAFALAFGAMLAYIAASPFVGQVVLGMPPLVYALGFAAGALALVAGNFANARLAGRVRPTRMLALGAALLLVAGLAATALTATRALAPPSFIACAFVLSAGASLMMANASALALARSGSHRGSGSALLGAGQFAVGGVASPLVGAWGEHTALPMALVILAAALLSATAVAVSLRRG</sequence>
<dbReference type="PROSITE" id="PS50850">
    <property type="entry name" value="MFS"/>
    <property type="match status" value="1"/>
</dbReference>
<evidence type="ECO:0000313" key="10">
    <source>
        <dbReference type="EMBL" id="UOQ56196.1"/>
    </source>
</evidence>
<dbReference type="InterPro" id="IPR005829">
    <property type="entry name" value="Sugar_transporter_CS"/>
</dbReference>
<dbReference type="SUPFAM" id="SSF103473">
    <property type="entry name" value="MFS general substrate transporter"/>
    <property type="match status" value="1"/>
</dbReference>
<dbReference type="InterPro" id="IPR004812">
    <property type="entry name" value="Efflux_drug-R_Bcr/CmlA"/>
</dbReference>
<evidence type="ECO:0000256" key="3">
    <source>
        <dbReference type="ARBA" id="ARBA00022448"/>
    </source>
</evidence>
<evidence type="ECO:0000313" key="11">
    <source>
        <dbReference type="Proteomes" id="UP000831786"/>
    </source>
</evidence>
<feature type="transmembrane region" description="Helical" evidence="8">
    <location>
        <begin position="371"/>
        <end position="392"/>
    </location>
</feature>
<feature type="transmembrane region" description="Helical" evidence="8">
    <location>
        <begin position="135"/>
        <end position="159"/>
    </location>
</feature>
<gene>
    <name evidence="10" type="ORF">MUN78_10890</name>
</gene>
<keyword evidence="3" id="KW-0813">Transport</keyword>
<evidence type="ECO:0000256" key="8">
    <source>
        <dbReference type="SAM" id="Phobius"/>
    </source>
</evidence>
<evidence type="ECO:0000256" key="6">
    <source>
        <dbReference type="ARBA" id="ARBA00022989"/>
    </source>
</evidence>
<feature type="transmembrane region" description="Helical" evidence="8">
    <location>
        <begin position="213"/>
        <end position="234"/>
    </location>
</feature>
<dbReference type="PANTHER" id="PTHR23502">
    <property type="entry name" value="MAJOR FACILITATOR SUPERFAMILY"/>
    <property type="match status" value="1"/>
</dbReference>
<dbReference type="CDD" id="cd17320">
    <property type="entry name" value="MFS_MdfA_MDR_like"/>
    <property type="match status" value="1"/>
</dbReference>
<dbReference type="InterPro" id="IPR011701">
    <property type="entry name" value="MFS"/>
</dbReference>
<evidence type="ECO:0000256" key="5">
    <source>
        <dbReference type="ARBA" id="ARBA00022692"/>
    </source>
</evidence>
<feature type="transmembrane region" description="Helical" evidence="8">
    <location>
        <begin position="281"/>
        <end position="302"/>
    </location>
</feature>
<keyword evidence="5 8" id="KW-0812">Transmembrane</keyword>
<dbReference type="RefSeq" id="WP_244726404.1">
    <property type="nucleotide sequence ID" value="NZ_CP095045.1"/>
</dbReference>
<protein>
    <submittedName>
        <fullName evidence="10">Multidrug effflux MFS transporter</fullName>
    </submittedName>
</protein>
<evidence type="ECO:0000256" key="1">
    <source>
        <dbReference type="ARBA" id="ARBA00004651"/>
    </source>
</evidence>
<feature type="transmembrane region" description="Helical" evidence="8">
    <location>
        <begin position="165"/>
        <end position="185"/>
    </location>
</feature>
<dbReference type="InterPro" id="IPR020846">
    <property type="entry name" value="MFS_dom"/>
</dbReference>
<keyword evidence="4" id="KW-1003">Cell membrane</keyword>
<feature type="transmembrane region" description="Helical" evidence="8">
    <location>
        <begin position="47"/>
        <end position="65"/>
    </location>
</feature>
<feature type="transmembrane region" description="Helical" evidence="8">
    <location>
        <begin position="77"/>
        <end position="94"/>
    </location>
</feature>
<evidence type="ECO:0000256" key="4">
    <source>
        <dbReference type="ARBA" id="ARBA00022475"/>
    </source>
</evidence>
<comment type="similarity">
    <text evidence="2">Belongs to the major facilitator superfamily. Bcr/CmlA family.</text>
</comment>
<feature type="transmembrane region" description="Helical" evidence="8">
    <location>
        <begin position="345"/>
        <end position="365"/>
    </location>
</feature>
<dbReference type="Pfam" id="PF07690">
    <property type="entry name" value="MFS_1"/>
    <property type="match status" value="1"/>
</dbReference>
<proteinExistence type="inferred from homology"/>